<dbReference type="Proteomes" id="UP001302349">
    <property type="component" value="Chromosome"/>
</dbReference>
<keyword evidence="9" id="KW-0963">Cytoplasm</keyword>
<dbReference type="EC" id="2.7.4.8" evidence="2 9"/>
<evidence type="ECO:0000256" key="1">
    <source>
        <dbReference type="ARBA" id="ARBA00005790"/>
    </source>
</evidence>
<dbReference type="SMART" id="SM00072">
    <property type="entry name" value="GuKc"/>
    <property type="match status" value="1"/>
</dbReference>
<dbReference type="InterPro" id="IPR017665">
    <property type="entry name" value="Guanylate_kinase"/>
</dbReference>
<dbReference type="RefSeq" id="WP_317487980.1">
    <property type="nucleotide sequence ID" value="NZ_CP136051.1"/>
</dbReference>
<sequence length="186" mass="21567">MRKAIIFTAPSGSGKTTLVKHLLDHIPSLAFSISATTRKPRNQEVNGKDYYFLSFSDFQSKIERDEFIEWEEVYNGSFYGTLKEEIDRIWALGKDVIFDVEVHGALNLKKYFEDDALAVFVKVPDLSTLQERLQKRDTETVDTLEKRLQKAKYEMTFEKRLDVTVLNDDLQKAKDMSLQIVKDFLA</sequence>
<dbReference type="GO" id="GO:0004385">
    <property type="term" value="F:GMP kinase activity"/>
    <property type="evidence" value="ECO:0007669"/>
    <property type="project" value="UniProtKB-EC"/>
</dbReference>
<proteinExistence type="inferred from homology"/>
<dbReference type="PROSITE" id="PS00856">
    <property type="entry name" value="GUANYLATE_KINASE_1"/>
    <property type="match status" value="1"/>
</dbReference>
<evidence type="ECO:0000256" key="6">
    <source>
        <dbReference type="ARBA" id="ARBA00022777"/>
    </source>
</evidence>
<comment type="catalytic activity">
    <reaction evidence="9">
        <text>GMP + ATP = GDP + ADP</text>
        <dbReference type="Rhea" id="RHEA:20780"/>
        <dbReference type="ChEBI" id="CHEBI:30616"/>
        <dbReference type="ChEBI" id="CHEBI:58115"/>
        <dbReference type="ChEBI" id="CHEBI:58189"/>
        <dbReference type="ChEBI" id="CHEBI:456216"/>
        <dbReference type="EC" id="2.7.4.8"/>
    </reaction>
</comment>
<dbReference type="EMBL" id="CP136051">
    <property type="protein sequence ID" value="WOK05218.1"/>
    <property type="molecule type" value="Genomic_DNA"/>
</dbReference>
<evidence type="ECO:0000313" key="11">
    <source>
        <dbReference type="EMBL" id="WOK05218.1"/>
    </source>
</evidence>
<dbReference type="NCBIfam" id="TIGR03263">
    <property type="entry name" value="guanyl_kin"/>
    <property type="match status" value="1"/>
</dbReference>
<dbReference type="Gene3D" id="3.30.63.10">
    <property type="entry name" value="Guanylate Kinase phosphate binding domain"/>
    <property type="match status" value="1"/>
</dbReference>
<feature type="domain" description="Guanylate kinase-like" evidence="10">
    <location>
        <begin position="2"/>
        <end position="182"/>
    </location>
</feature>
<feature type="binding site" evidence="9">
    <location>
        <begin position="9"/>
        <end position="16"/>
    </location>
    <ligand>
        <name>ATP</name>
        <dbReference type="ChEBI" id="CHEBI:30616"/>
    </ligand>
</feature>
<reference evidence="11 12" key="1">
    <citation type="journal article" date="2023" name="Microbiol. Resour. Announc.">
        <title>Complete Genome Sequence of Imperialibacter roseus strain P4T.</title>
        <authorList>
            <person name="Tizabi D.R."/>
            <person name="Bachvaroff T."/>
            <person name="Hill R.T."/>
        </authorList>
    </citation>
    <scope>NUCLEOTIDE SEQUENCE [LARGE SCALE GENOMIC DNA]</scope>
    <source>
        <strain evidence="11 12">P4T</strain>
    </source>
</reference>
<organism evidence="11 12">
    <name type="scientific">Imperialibacter roseus</name>
    <dbReference type="NCBI Taxonomy" id="1324217"/>
    <lineage>
        <taxon>Bacteria</taxon>
        <taxon>Pseudomonadati</taxon>
        <taxon>Bacteroidota</taxon>
        <taxon>Cytophagia</taxon>
        <taxon>Cytophagales</taxon>
        <taxon>Flammeovirgaceae</taxon>
        <taxon>Imperialibacter</taxon>
    </lineage>
</organism>
<dbReference type="PANTHER" id="PTHR23117">
    <property type="entry name" value="GUANYLATE KINASE-RELATED"/>
    <property type="match status" value="1"/>
</dbReference>
<keyword evidence="7 9" id="KW-0067">ATP-binding</keyword>
<dbReference type="PROSITE" id="PS50052">
    <property type="entry name" value="GUANYLATE_KINASE_2"/>
    <property type="match status" value="1"/>
</dbReference>
<keyword evidence="12" id="KW-1185">Reference proteome</keyword>
<evidence type="ECO:0000256" key="7">
    <source>
        <dbReference type="ARBA" id="ARBA00022840"/>
    </source>
</evidence>
<dbReference type="HAMAP" id="MF_00328">
    <property type="entry name" value="Guanylate_kinase"/>
    <property type="match status" value="1"/>
</dbReference>
<dbReference type="InterPro" id="IPR008144">
    <property type="entry name" value="Guanylate_kin-like_dom"/>
</dbReference>
<evidence type="ECO:0000259" key="10">
    <source>
        <dbReference type="PROSITE" id="PS50052"/>
    </source>
</evidence>
<evidence type="ECO:0000256" key="3">
    <source>
        <dbReference type="ARBA" id="ARBA00016296"/>
    </source>
</evidence>
<comment type="similarity">
    <text evidence="1 9">Belongs to the guanylate kinase family.</text>
</comment>
<dbReference type="PANTHER" id="PTHR23117:SF13">
    <property type="entry name" value="GUANYLATE KINASE"/>
    <property type="match status" value="1"/>
</dbReference>
<name>A0ABZ0IJP5_9BACT</name>
<evidence type="ECO:0000256" key="4">
    <source>
        <dbReference type="ARBA" id="ARBA00022679"/>
    </source>
</evidence>
<dbReference type="InterPro" id="IPR027417">
    <property type="entry name" value="P-loop_NTPase"/>
</dbReference>
<evidence type="ECO:0000256" key="9">
    <source>
        <dbReference type="HAMAP-Rule" id="MF_00328"/>
    </source>
</evidence>
<dbReference type="InterPro" id="IPR008145">
    <property type="entry name" value="GK/Ca_channel_bsu"/>
</dbReference>
<dbReference type="Pfam" id="PF00625">
    <property type="entry name" value="Guanylate_kin"/>
    <property type="match status" value="1"/>
</dbReference>
<keyword evidence="4 9" id="KW-0808">Transferase</keyword>
<evidence type="ECO:0000256" key="8">
    <source>
        <dbReference type="ARBA" id="ARBA00030128"/>
    </source>
</evidence>
<evidence type="ECO:0000313" key="12">
    <source>
        <dbReference type="Proteomes" id="UP001302349"/>
    </source>
</evidence>
<evidence type="ECO:0000256" key="2">
    <source>
        <dbReference type="ARBA" id="ARBA00012961"/>
    </source>
</evidence>
<evidence type="ECO:0000256" key="5">
    <source>
        <dbReference type="ARBA" id="ARBA00022741"/>
    </source>
</evidence>
<accession>A0ABZ0IJP5</accession>
<dbReference type="InterPro" id="IPR020590">
    <property type="entry name" value="Guanylate_kinase_CS"/>
</dbReference>
<protein>
    <recommendedName>
        <fullName evidence="3 9">Guanylate kinase</fullName>
        <ecNumber evidence="2 9">2.7.4.8</ecNumber>
    </recommendedName>
    <alternativeName>
        <fullName evidence="8 9">GMP kinase</fullName>
    </alternativeName>
</protein>
<dbReference type="CDD" id="cd00071">
    <property type="entry name" value="GMPK"/>
    <property type="match status" value="1"/>
</dbReference>
<comment type="subcellular location">
    <subcellularLocation>
        <location evidence="9">Cytoplasm</location>
    </subcellularLocation>
</comment>
<keyword evidence="6 9" id="KW-0418">Kinase</keyword>
<comment type="function">
    <text evidence="9">Essential for recycling GMP and indirectly, cGMP.</text>
</comment>
<dbReference type="Gene3D" id="3.40.50.300">
    <property type="entry name" value="P-loop containing nucleotide triphosphate hydrolases"/>
    <property type="match status" value="1"/>
</dbReference>
<dbReference type="SUPFAM" id="SSF52540">
    <property type="entry name" value="P-loop containing nucleoside triphosphate hydrolases"/>
    <property type="match status" value="1"/>
</dbReference>
<gene>
    <name evidence="9 11" type="primary">gmk</name>
    <name evidence="11" type="ORF">RT717_19235</name>
</gene>
<keyword evidence="5 9" id="KW-0547">Nucleotide-binding</keyword>